<dbReference type="EMBL" id="EAAA01001189">
    <property type="status" value="NOT_ANNOTATED_CDS"/>
    <property type="molecule type" value="Genomic_DNA"/>
</dbReference>
<feature type="compositionally biased region" description="Polar residues" evidence="1">
    <location>
        <begin position="164"/>
        <end position="191"/>
    </location>
</feature>
<feature type="region of interest" description="Disordered" evidence="1">
    <location>
        <begin position="454"/>
        <end position="477"/>
    </location>
</feature>
<keyword evidence="3" id="KW-1185">Reference proteome</keyword>
<feature type="compositionally biased region" description="Basic and acidic residues" evidence="1">
    <location>
        <begin position="264"/>
        <end position="275"/>
    </location>
</feature>
<reference evidence="2" key="2">
    <citation type="journal article" date="2008" name="Genome Biol.">
        <title>Improved genome assembly and evidence-based global gene model set for the chordate Ciona intestinalis: new insight into intron and operon populations.</title>
        <authorList>
            <person name="Satou Y."/>
            <person name="Mineta K."/>
            <person name="Ogasawara M."/>
            <person name="Sasakura Y."/>
            <person name="Shoguchi E."/>
            <person name="Ueno K."/>
            <person name="Yamada L."/>
            <person name="Matsumoto J."/>
            <person name="Wasserscheid J."/>
            <person name="Dewar K."/>
            <person name="Wiley G.B."/>
            <person name="Macmil S.L."/>
            <person name="Roe B.A."/>
            <person name="Zeller R.W."/>
            <person name="Hastings K.E."/>
            <person name="Lemaire P."/>
            <person name="Lindquist E."/>
            <person name="Endo T."/>
            <person name="Hotta K."/>
            <person name="Inaba K."/>
        </authorList>
    </citation>
    <scope>NUCLEOTIDE SEQUENCE [LARGE SCALE GENOMIC DNA]</scope>
    <source>
        <strain evidence="2">wild type</strain>
    </source>
</reference>
<evidence type="ECO:0000313" key="2">
    <source>
        <dbReference type="Ensembl" id="ENSCINP00000026291.2"/>
    </source>
</evidence>
<evidence type="ECO:0000256" key="1">
    <source>
        <dbReference type="SAM" id="MobiDB-lite"/>
    </source>
</evidence>
<proteinExistence type="predicted"/>
<feature type="compositionally biased region" description="Basic and acidic residues" evidence="1">
    <location>
        <begin position="391"/>
        <end position="421"/>
    </location>
</feature>
<protein>
    <submittedName>
        <fullName evidence="2">Uncharacterized protein</fullName>
    </submittedName>
</protein>
<accession>F6UYS5</accession>
<feature type="region of interest" description="Disordered" evidence="1">
    <location>
        <begin position="251"/>
        <end position="287"/>
    </location>
</feature>
<dbReference type="HOGENOM" id="CLU_551596_0_0_1"/>
<dbReference type="AlphaFoldDB" id="F6UYS5"/>
<dbReference type="Proteomes" id="UP000008144">
    <property type="component" value="Chromosome 14"/>
</dbReference>
<organism evidence="2 3">
    <name type="scientific">Ciona intestinalis</name>
    <name type="common">Transparent sea squirt</name>
    <name type="synonym">Ascidia intestinalis</name>
    <dbReference type="NCBI Taxonomy" id="7719"/>
    <lineage>
        <taxon>Eukaryota</taxon>
        <taxon>Metazoa</taxon>
        <taxon>Chordata</taxon>
        <taxon>Tunicata</taxon>
        <taxon>Ascidiacea</taxon>
        <taxon>Phlebobranchia</taxon>
        <taxon>Cionidae</taxon>
        <taxon>Ciona</taxon>
    </lineage>
</organism>
<feature type="region of interest" description="Disordered" evidence="1">
    <location>
        <begin position="157"/>
        <end position="218"/>
    </location>
</feature>
<feature type="compositionally biased region" description="Polar residues" evidence="1">
    <location>
        <begin position="116"/>
        <end position="126"/>
    </location>
</feature>
<reference evidence="2" key="4">
    <citation type="submission" date="2025-09" db="UniProtKB">
        <authorList>
            <consortium name="Ensembl"/>
        </authorList>
    </citation>
    <scope>IDENTIFICATION</scope>
</reference>
<feature type="compositionally biased region" description="Basic and acidic residues" evidence="1">
    <location>
        <begin position="454"/>
        <end position="471"/>
    </location>
</feature>
<reference evidence="3" key="1">
    <citation type="journal article" date="2002" name="Science">
        <title>The draft genome of Ciona intestinalis: insights into chordate and vertebrate origins.</title>
        <authorList>
            <person name="Dehal P."/>
            <person name="Satou Y."/>
            <person name="Campbell R.K."/>
            <person name="Chapman J."/>
            <person name="Degnan B."/>
            <person name="De Tomaso A."/>
            <person name="Davidson B."/>
            <person name="Di Gregorio A."/>
            <person name="Gelpke M."/>
            <person name="Goodstein D.M."/>
            <person name="Harafuji N."/>
            <person name="Hastings K.E."/>
            <person name="Ho I."/>
            <person name="Hotta K."/>
            <person name="Huang W."/>
            <person name="Kawashima T."/>
            <person name="Lemaire P."/>
            <person name="Martinez D."/>
            <person name="Meinertzhagen I.A."/>
            <person name="Necula S."/>
            <person name="Nonaka M."/>
            <person name="Putnam N."/>
            <person name="Rash S."/>
            <person name="Saiga H."/>
            <person name="Satake M."/>
            <person name="Terry A."/>
            <person name="Yamada L."/>
            <person name="Wang H.G."/>
            <person name="Awazu S."/>
            <person name="Azumi K."/>
            <person name="Boore J."/>
            <person name="Branno M."/>
            <person name="Chin-Bow S."/>
            <person name="DeSantis R."/>
            <person name="Doyle S."/>
            <person name="Francino P."/>
            <person name="Keys D.N."/>
            <person name="Haga S."/>
            <person name="Hayashi H."/>
            <person name="Hino K."/>
            <person name="Imai K.S."/>
            <person name="Inaba K."/>
            <person name="Kano S."/>
            <person name="Kobayashi K."/>
            <person name="Kobayashi M."/>
            <person name="Lee B.I."/>
            <person name="Makabe K.W."/>
            <person name="Manohar C."/>
            <person name="Matassi G."/>
            <person name="Medina M."/>
            <person name="Mochizuki Y."/>
            <person name="Mount S."/>
            <person name="Morishita T."/>
            <person name="Miura S."/>
            <person name="Nakayama A."/>
            <person name="Nishizaka S."/>
            <person name="Nomoto H."/>
            <person name="Ohta F."/>
            <person name="Oishi K."/>
            <person name="Rigoutsos I."/>
            <person name="Sano M."/>
            <person name="Sasaki A."/>
            <person name="Sasakura Y."/>
            <person name="Shoguchi E."/>
            <person name="Shin-i T."/>
            <person name="Spagnuolo A."/>
            <person name="Stainier D."/>
            <person name="Suzuki M.M."/>
            <person name="Tassy O."/>
            <person name="Takatori N."/>
            <person name="Tokuoka M."/>
            <person name="Yagi K."/>
            <person name="Yoshizaki F."/>
            <person name="Wada S."/>
            <person name="Zhang C."/>
            <person name="Hyatt P.D."/>
            <person name="Larimer F."/>
            <person name="Detter C."/>
            <person name="Doggett N."/>
            <person name="Glavina T."/>
            <person name="Hawkins T."/>
            <person name="Richardson P."/>
            <person name="Lucas S."/>
            <person name="Kohara Y."/>
            <person name="Levine M."/>
            <person name="Satoh N."/>
            <person name="Rokhsar D.S."/>
        </authorList>
    </citation>
    <scope>NUCLEOTIDE SEQUENCE [LARGE SCALE GENOMIC DNA]</scope>
</reference>
<feature type="compositionally biased region" description="Low complexity" evidence="1">
    <location>
        <begin position="204"/>
        <end position="215"/>
    </location>
</feature>
<feature type="compositionally biased region" description="Polar residues" evidence="1">
    <location>
        <begin position="342"/>
        <end position="386"/>
    </location>
</feature>
<reference evidence="2" key="3">
    <citation type="submission" date="2025-08" db="UniProtKB">
        <authorList>
            <consortium name="Ensembl"/>
        </authorList>
    </citation>
    <scope>IDENTIFICATION</scope>
</reference>
<evidence type="ECO:0000313" key="3">
    <source>
        <dbReference type="Proteomes" id="UP000008144"/>
    </source>
</evidence>
<dbReference type="GeneTree" id="ENSGT00390000003805"/>
<name>F6UYS5_CIOIN</name>
<dbReference type="InParanoid" id="F6UYS5"/>
<dbReference type="Ensembl" id="ENSCINT00000026537.2">
    <property type="protein sequence ID" value="ENSCINP00000026291.2"/>
    <property type="gene ID" value="ENSCING00000014573.2"/>
</dbReference>
<feature type="region of interest" description="Disordered" evidence="1">
    <location>
        <begin position="342"/>
        <end position="421"/>
    </location>
</feature>
<sequence>MMSWFDFSDIAKTALNEAQKRIDKVLDIQEDGKAKLNTGSDSTVLPDIGTIIKTDVSPEQEHNTSLSDMQSLKTPLKPLNVKQARSLQLSQKKRAKPVKLGVSLTKKSSPREKTKTPSIQSEQVNANWEEKFDEISLEDNKEDDFIPQINLPHELSEISAPKVQPNQDNSKLSQSKVYSDTNNDIRTNNIHIDTETDSVKENENFSTDSNTSNSSPRIHAPVVQCSSEATHSPCGSPTTATSSEIDILEHESYHSESSSPVMKPVKDEGNFRTEDLSFPTSPDHSEASDIIRLNGHCSSPLSIEDSEPVMLLVAETLQKSISEMSLESDSQVEVHQFCEDFSQSTLEDSQSPPEDPMQNSNTSTLQSDTQNTNLSSSVSSEENMTHTIADALKEDTETKDAASENKDLHETESKTKSETENFRIFDENTKTEIPLLVENVETHSLLENSLELCEKDKGHPTEAEGKTKTEVLESSETVAVAEQTPIVSHNSLGNK</sequence>
<feature type="compositionally biased region" description="Basic and acidic residues" evidence="1">
    <location>
        <begin position="192"/>
        <end position="203"/>
    </location>
</feature>
<feature type="region of interest" description="Disordered" evidence="1">
    <location>
        <begin position="86"/>
        <end position="127"/>
    </location>
</feature>